<dbReference type="EMBL" id="BONR01000001">
    <property type="protein sequence ID" value="GIG53426.1"/>
    <property type="molecule type" value="Genomic_DNA"/>
</dbReference>
<dbReference type="GO" id="GO:0016757">
    <property type="term" value="F:glycosyltransferase activity"/>
    <property type="evidence" value="ECO:0007669"/>
    <property type="project" value="UniProtKB-KW"/>
</dbReference>
<keyword evidence="3" id="KW-0328">Glycosyltransferase</keyword>
<comment type="caution">
    <text evidence="6">The sequence shown here is derived from an EMBL/GenBank/DDBJ whole genome shotgun (WGS) entry which is preliminary data.</text>
</comment>
<dbReference type="Pfam" id="PF13632">
    <property type="entry name" value="Glyco_trans_2_3"/>
    <property type="match status" value="1"/>
</dbReference>
<dbReference type="PANTHER" id="PTHR43179:SF12">
    <property type="entry name" value="GALACTOFURANOSYLTRANSFERASE GLFT2"/>
    <property type="match status" value="1"/>
</dbReference>
<evidence type="ECO:0000256" key="2">
    <source>
        <dbReference type="ARBA" id="ARBA00006739"/>
    </source>
</evidence>
<keyword evidence="7" id="KW-1185">Reference proteome</keyword>
<feature type="domain" description="Glycosyltransferase 2-like" evidence="5">
    <location>
        <begin position="80"/>
        <end position="197"/>
    </location>
</feature>
<protein>
    <submittedName>
        <fullName evidence="6">Glycosyl transferase</fullName>
    </submittedName>
</protein>
<comment type="similarity">
    <text evidence="2">Belongs to the glycosyltransferase 2 family.</text>
</comment>
<accession>A0A919UII6</accession>
<keyword evidence="4 6" id="KW-0808">Transferase</keyword>
<dbReference type="InterPro" id="IPR029044">
    <property type="entry name" value="Nucleotide-diphossugar_trans"/>
</dbReference>
<dbReference type="Proteomes" id="UP000652354">
    <property type="component" value="Unassembled WGS sequence"/>
</dbReference>
<proteinExistence type="inferred from homology"/>
<dbReference type="AlphaFoldDB" id="A0A919UII6"/>
<evidence type="ECO:0000259" key="5">
    <source>
        <dbReference type="Pfam" id="PF13632"/>
    </source>
</evidence>
<organism evidence="6 7">
    <name type="scientific">Demequina activiva</name>
    <dbReference type="NCBI Taxonomy" id="1582364"/>
    <lineage>
        <taxon>Bacteria</taxon>
        <taxon>Bacillati</taxon>
        <taxon>Actinomycetota</taxon>
        <taxon>Actinomycetes</taxon>
        <taxon>Micrococcales</taxon>
        <taxon>Demequinaceae</taxon>
        <taxon>Demequina</taxon>
    </lineage>
</organism>
<name>A0A919UII6_9MICO</name>
<dbReference type="Gene3D" id="3.90.550.10">
    <property type="entry name" value="Spore Coat Polysaccharide Biosynthesis Protein SpsA, Chain A"/>
    <property type="match status" value="1"/>
</dbReference>
<sequence length="292" mass="31873">MSTLSAAVAFATAGRPDVVAQAMADIDQQTHPVVARVLSVPDEDSLPSSTQGWTVVTGPRGAAAQRNTALAALPEDVDVVFFFDDDAVIRQDYVAHAMALFAQDDDVVGLTGRVLLDGAAHSVGEVPRDAALDAIEASRDVPATQRVRRLRTLYGCNFAFRRSAVPELRFDARLPLYSWLEDHDFARRLMRHGTLVGAEDCVIVHRGVSSGGRTNHVRLGYSQLINPVHLARSGSFPVWLAAWEIFRPTSKNLAYAIAGPQASWRRERVRGNVMGLGDAIRGRITPERILDL</sequence>
<dbReference type="RefSeq" id="WP_203652893.1">
    <property type="nucleotide sequence ID" value="NZ_BONR01000001.1"/>
</dbReference>
<dbReference type="InterPro" id="IPR001173">
    <property type="entry name" value="Glyco_trans_2-like"/>
</dbReference>
<gene>
    <name evidence="6" type="ORF">Dac01nite_01780</name>
</gene>
<evidence type="ECO:0000313" key="7">
    <source>
        <dbReference type="Proteomes" id="UP000652354"/>
    </source>
</evidence>
<evidence type="ECO:0000256" key="1">
    <source>
        <dbReference type="ARBA" id="ARBA00004776"/>
    </source>
</evidence>
<dbReference type="SUPFAM" id="SSF53448">
    <property type="entry name" value="Nucleotide-diphospho-sugar transferases"/>
    <property type="match status" value="1"/>
</dbReference>
<evidence type="ECO:0000313" key="6">
    <source>
        <dbReference type="EMBL" id="GIG53426.1"/>
    </source>
</evidence>
<reference evidence="6" key="1">
    <citation type="submission" date="2021-01" db="EMBL/GenBank/DDBJ databases">
        <title>Whole genome shotgun sequence of Demequina activiva NBRC 110675.</title>
        <authorList>
            <person name="Komaki H."/>
            <person name="Tamura T."/>
        </authorList>
    </citation>
    <scope>NUCLEOTIDE SEQUENCE</scope>
    <source>
        <strain evidence="6">NBRC 110675</strain>
    </source>
</reference>
<evidence type="ECO:0000256" key="3">
    <source>
        <dbReference type="ARBA" id="ARBA00022676"/>
    </source>
</evidence>
<evidence type="ECO:0000256" key="4">
    <source>
        <dbReference type="ARBA" id="ARBA00022679"/>
    </source>
</evidence>
<comment type="pathway">
    <text evidence="1">Cell wall biogenesis; cell wall polysaccharide biosynthesis.</text>
</comment>
<dbReference type="PANTHER" id="PTHR43179">
    <property type="entry name" value="RHAMNOSYLTRANSFERASE WBBL"/>
    <property type="match status" value="1"/>
</dbReference>